<feature type="compositionally biased region" description="Polar residues" evidence="2">
    <location>
        <begin position="149"/>
        <end position="165"/>
    </location>
</feature>
<proteinExistence type="predicted"/>
<feature type="compositionally biased region" description="Low complexity" evidence="2">
    <location>
        <begin position="330"/>
        <end position="340"/>
    </location>
</feature>
<name>A0A182LVL7_9DIPT</name>
<sequence length="853" mass="94150">MFDRPRCRDWSPLSTQQLRLRSLIQISAHNIVIPDRAPTTTASAADVRAAEGARSKCTVYFTLHQTPHSAPFYTSEKLDLHRKVLWAEIDCPATIKSSLRSVCVRVWLQTGTSGVPGAPIIDAGGLLCSAGTKVPHESETNEDDEVDEQQTPPSSDKPNQTSTNNTDRMLFAWGVYFSGLVPLARRNEKHLQPNTLVFQLHGGYFTSADCIREPEQQRPTTALPEGTIPKASNAAGQASHSPSATIPIVGSGRRVATGGGGSGGGLRANTTENVLHCDTSNNSSPLVSGGSYLSHQSPSPASPYQWNFAHGGMLLGVEGRLDKLSVSPVVSNGGSSTGTGHFPHARSASPSTPLSWTEPTERPLKLRYLVMEFQPAEIRASYDAARLLAIQERQRRIRYEADSAKALKERICMKSAYCLNMELFSSKHLVYRTGSNQGRTGGMGKQLSKLLYQEREPIEPAVLMRGQELRRHIERARFRCRLLAQERDRISAGMQQLRNRLNAACDSNIERESALMERYRTYGREKEQLYQQKMAYASQKDSVREVCEKMLLVRHRLLKGLNEIYYIKSTNQGIYTINDVPLPNAESYSDSTPAVALSVALGYVAHAVMMCSSFLDIPLRNPIKYDGSRSKIVDHIKLLPTMDRDFPLHCRSGPAPNALLYGVYLLNQNISQLKHQLSLSRGDPRATLVNLQNILTIPGIGGGALQNRQLEEPFQMLPASMYGSSSVDLKMSTGFGSVPTAGSSSGSSSNGSLLRESPSTSRISRSVEYTDRFQERRYQMQKQYQLNRHHPLQQAVATRSSSSGLAVDPDHHHHHHAQKRRGCGDGTFSSDPILAQSVPLQRPFDGFDGGKKF</sequence>
<organism evidence="3 4">
    <name type="scientific">Anopheles culicifacies</name>
    <dbReference type="NCBI Taxonomy" id="139723"/>
    <lineage>
        <taxon>Eukaryota</taxon>
        <taxon>Metazoa</taxon>
        <taxon>Ecdysozoa</taxon>
        <taxon>Arthropoda</taxon>
        <taxon>Hexapoda</taxon>
        <taxon>Insecta</taxon>
        <taxon>Pterygota</taxon>
        <taxon>Neoptera</taxon>
        <taxon>Endopterygota</taxon>
        <taxon>Diptera</taxon>
        <taxon>Nematocera</taxon>
        <taxon>Culicoidea</taxon>
        <taxon>Culicidae</taxon>
        <taxon>Anophelinae</taxon>
        <taxon>Anopheles</taxon>
        <taxon>culicifacies species complex</taxon>
    </lineage>
</organism>
<feature type="compositionally biased region" description="Polar residues" evidence="2">
    <location>
        <begin position="348"/>
        <end position="358"/>
    </location>
</feature>
<feature type="region of interest" description="Disordered" evidence="2">
    <location>
        <begin position="330"/>
        <end position="358"/>
    </location>
</feature>
<dbReference type="GO" id="GO:0005768">
    <property type="term" value="C:endosome"/>
    <property type="evidence" value="ECO:0007669"/>
    <property type="project" value="TreeGrafter"/>
</dbReference>
<dbReference type="STRING" id="139723.A0A182LVL7"/>
<evidence type="ECO:0000256" key="2">
    <source>
        <dbReference type="SAM" id="MobiDB-lite"/>
    </source>
</evidence>
<feature type="compositionally biased region" description="Basic residues" evidence="2">
    <location>
        <begin position="812"/>
        <end position="821"/>
    </location>
</feature>
<dbReference type="EnsemblMetazoa" id="ACUA003072-RA">
    <property type="protein sequence ID" value="ACUA003072-PA"/>
    <property type="gene ID" value="ACUA003072"/>
</dbReference>
<reference evidence="4" key="1">
    <citation type="submission" date="2013-09" db="EMBL/GenBank/DDBJ databases">
        <title>The Genome Sequence of Anopheles culicifacies species A.</title>
        <authorList>
            <consortium name="The Broad Institute Genomics Platform"/>
            <person name="Neafsey D.E."/>
            <person name="Besansky N."/>
            <person name="Howell P."/>
            <person name="Walton C."/>
            <person name="Young S.K."/>
            <person name="Zeng Q."/>
            <person name="Gargeya S."/>
            <person name="Fitzgerald M."/>
            <person name="Haas B."/>
            <person name="Abouelleil A."/>
            <person name="Allen A.W."/>
            <person name="Alvarado L."/>
            <person name="Arachchi H.M."/>
            <person name="Berlin A.M."/>
            <person name="Chapman S.B."/>
            <person name="Gainer-Dewar J."/>
            <person name="Goldberg J."/>
            <person name="Griggs A."/>
            <person name="Gujja S."/>
            <person name="Hansen M."/>
            <person name="Howarth C."/>
            <person name="Imamovic A."/>
            <person name="Ireland A."/>
            <person name="Larimer J."/>
            <person name="McCowan C."/>
            <person name="Murphy C."/>
            <person name="Pearson M."/>
            <person name="Poon T.W."/>
            <person name="Priest M."/>
            <person name="Roberts A."/>
            <person name="Saif S."/>
            <person name="Shea T."/>
            <person name="Sisk P."/>
            <person name="Sykes S."/>
            <person name="Wortman J."/>
            <person name="Nusbaum C."/>
            <person name="Birren B."/>
        </authorList>
    </citation>
    <scope>NUCLEOTIDE SEQUENCE [LARGE SCALE GENOMIC DNA]</scope>
    <source>
        <strain evidence="4">A-37</strain>
    </source>
</reference>
<dbReference type="Pfam" id="PF10186">
    <property type="entry name" value="ATG14"/>
    <property type="match status" value="1"/>
</dbReference>
<dbReference type="PANTHER" id="PTHR15157:SF5">
    <property type="entry name" value="UV RADIATION RESISTANCE-ASSOCIATED GENE PROTEIN"/>
    <property type="match status" value="1"/>
</dbReference>
<dbReference type="Proteomes" id="UP000075883">
    <property type="component" value="Unassembled WGS sequence"/>
</dbReference>
<reference evidence="3" key="2">
    <citation type="submission" date="2020-05" db="UniProtKB">
        <authorList>
            <consortium name="EnsemblMetazoa"/>
        </authorList>
    </citation>
    <scope>IDENTIFICATION</scope>
    <source>
        <strain evidence="3">A-37</strain>
    </source>
</reference>
<dbReference type="AlphaFoldDB" id="A0A182LVL7"/>
<keyword evidence="4" id="KW-1185">Reference proteome</keyword>
<feature type="region of interest" description="Disordered" evidence="2">
    <location>
        <begin position="738"/>
        <end position="768"/>
    </location>
</feature>
<feature type="region of interest" description="Disordered" evidence="2">
    <location>
        <begin position="131"/>
        <end position="165"/>
    </location>
</feature>
<feature type="compositionally biased region" description="Polar residues" evidence="2">
    <location>
        <begin position="234"/>
        <end position="244"/>
    </location>
</feature>
<keyword evidence="1" id="KW-0175">Coiled coil</keyword>
<feature type="compositionally biased region" description="Polar residues" evidence="2">
    <location>
        <begin position="795"/>
        <end position="804"/>
    </location>
</feature>
<dbReference type="EMBL" id="AXCM01000919">
    <property type="status" value="NOT_ANNOTATED_CDS"/>
    <property type="molecule type" value="Genomic_DNA"/>
</dbReference>
<dbReference type="PANTHER" id="PTHR15157">
    <property type="entry name" value="UV RADIATION RESISTANCE-ASSOCIATED GENE PROTEIN"/>
    <property type="match status" value="1"/>
</dbReference>
<feature type="compositionally biased region" description="Gly residues" evidence="2">
    <location>
        <begin position="257"/>
        <end position="266"/>
    </location>
</feature>
<dbReference type="InterPro" id="IPR018791">
    <property type="entry name" value="UV_resistance/autophagy_Atg14"/>
</dbReference>
<dbReference type="GO" id="GO:0035493">
    <property type="term" value="P:SNARE complex assembly"/>
    <property type="evidence" value="ECO:0007669"/>
    <property type="project" value="TreeGrafter"/>
</dbReference>
<feature type="region of interest" description="Disordered" evidence="2">
    <location>
        <begin position="217"/>
        <end position="270"/>
    </location>
</feature>
<evidence type="ECO:0000256" key="1">
    <source>
        <dbReference type="ARBA" id="ARBA00023054"/>
    </source>
</evidence>
<feature type="region of interest" description="Disordered" evidence="2">
    <location>
        <begin position="785"/>
        <end position="853"/>
    </location>
</feature>
<evidence type="ECO:0000313" key="4">
    <source>
        <dbReference type="Proteomes" id="UP000075883"/>
    </source>
</evidence>
<evidence type="ECO:0000313" key="3">
    <source>
        <dbReference type="EnsemblMetazoa" id="ACUA003072-PA"/>
    </source>
</evidence>
<dbReference type="GO" id="GO:0000323">
    <property type="term" value="C:lytic vacuole"/>
    <property type="evidence" value="ECO:0007669"/>
    <property type="project" value="TreeGrafter"/>
</dbReference>
<dbReference type="GO" id="GO:0032991">
    <property type="term" value="C:protein-containing complex"/>
    <property type="evidence" value="ECO:0007669"/>
    <property type="project" value="UniProtKB-ARBA"/>
</dbReference>
<evidence type="ECO:0008006" key="5">
    <source>
        <dbReference type="Google" id="ProtNLM"/>
    </source>
</evidence>
<dbReference type="GO" id="GO:0000149">
    <property type="term" value="F:SNARE binding"/>
    <property type="evidence" value="ECO:0007669"/>
    <property type="project" value="TreeGrafter"/>
</dbReference>
<protein>
    <recommendedName>
        <fullName evidence="5">UV radiation resistance-associated gene protein</fullName>
    </recommendedName>
</protein>
<feature type="compositionally biased region" description="Low complexity" evidence="2">
    <location>
        <begin position="742"/>
        <end position="752"/>
    </location>
</feature>
<accession>A0A182LVL7</accession>
<dbReference type="VEuPathDB" id="VectorBase:ACUA003072"/>